<dbReference type="PANTHER" id="PTHR35011">
    <property type="entry name" value="2,3-DIKETO-L-GULONATE TRAP TRANSPORTER SMALL PERMEASE PROTEIN YIAM"/>
    <property type="match status" value="1"/>
</dbReference>
<keyword evidence="2" id="KW-0813">Transport</keyword>
<dbReference type="RefSeq" id="WP_066742007.1">
    <property type="nucleotide sequence ID" value="NZ_CP016757.1"/>
</dbReference>
<accession>A0A1B2I1K9</accession>
<feature type="transmembrane region" description="Helical" evidence="9">
    <location>
        <begin position="14"/>
        <end position="37"/>
    </location>
</feature>
<dbReference type="GO" id="GO:0005886">
    <property type="term" value="C:plasma membrane"/>
    <property type="evidence" value="ECO:0007669"/>
    <property type="project" value="UniProtKB-SubCell"/>
</dbReference>
<dbReference type="InterPro" id="IPR007387">
    <property type="entry name" value="TRAP_DctQ"/>
</dbReference>
<keyword evidence="3" id="KW-1003">Cell membrane</keyword>
<dbReference type="EMBL" id="CP016757">
    <property type="protein sequence ID" value="ANZ43827.1"/>
    <property type="molecule type" value="Genomic_DNA"/>
</dbReference>
<dbReference type="PANTHER" id="PTHR35011:SF2">
    <property type="entry name" value="2,3-DIKETO-L-GULONATE TRAP TRANSPORTER SMALL PERMEASE PROTEIN YIAM"/>
    <property type="match status" value="1"/>
</dbReference>
<evidence type="ECO:0000256" key="6">
    <source>
        <dbReference type="ARBA" id="ARBA00022989"/>
    </source>
</evidence>
<protein>
    <recommendedName>
        <fullName evidence="10">Tripartite ATP-independent periplasmic transporters DctQ component domain-containing protein</fullName>
    </recommendedName>
</protein>
<dbReference type="KEGG" id="cpor:BED41_01145"/>
<dbReference type="STRING" id="1197717.BED41_01145"/>
<reference evidence="11" key="1">
    <citation type="submission" date="2016-08" db="EMBL/GenBank/DDBJ databases">
        <title>Complete genome of Cloacibacillus porcorum.</title>
        <authorList>
            <person name="Looft T."/>
            <person name="Bayles D.O."/>
            <person name="Alt D.P."/>
        </authorList>
    </citation>
    <scope>NUCLEOTIDE SEQUENCE [LARGE SCALE GENOMIC DNA]</scope>
    <source>
        <strain evidence="11">CL-84</strain>
    </source>
</reference>
<evidence type="ECO:0000313" key="11">
    <source>
        <dbReference type="EMBL" id="ANZ43827.1"/>
    </source>
</evidence>
<evidence type="ECO:0000256" key="5">
    <source>
        <dbReference type="ARBA" id="ARBA00022692"/>
    </source>
</evidence>
<feature type="transmembrane region" description="Helical" evidence="9">
    <location>
        <begin position="49"/>
        <end position="65"/>
    </location>
</feature>
<organism evidence="11 12">
    <name type="scientific">Cloacibacillus porcorum</name>
    <dbReference type="NCBI Taxonomy" id="1197717"/>
    <lineage>
        <taxon>Bacteria</taxon>
        <taxon>Thermotogati</taxon>
        <taxon>Synergistota</taxon>
        <taxon>Synergistia</taxon>
        <taxon>Synergistales</taxon>
        <taxon>Synergistaceae</taxon>
        <taxon>Cloacibacillus</taxon>
    </lineage>
</organism>
<dbReference type="Proteomes" id="UP000093044">
    <property type="component" value="Chromosome"/>
</dbReference>
<proteinExistence type="inferred from homology"/>
<dbReference type="Pfam" id="PF04290">
    <property type="entry name" value="DctQ"/>
    <property type="match status" value="1"/>
</dbReference>
<evidence type="ECO:0000256" key="1">
    <source>
        <dbReference type="ARBA" id="ARBA00004429"/>
    </source>
</evidence>
<dbReference type="GeneID" id="83056457"/>
<keyword evidence="12" id="KW-1185">Reference proteome</keyword>
<dbReference type="InterPro" id="IPR055348">
    <property type="entry name" value="DctQ"/>
</dbReference>
<evidence type="ECO:0000256" key="8">
    <source>
        <dbReference type="ARBA" id="ARBA00038436"/>
    </source>
</evidence>
<dbReference type="AlphaFoldDB" id="A0A1B2I1K9"/>
<keyword evidence="7 9" id="KW-0472">Membrane</keyword>
<feature type="transmembrane region" description="Helical" evidence="9">
    <location>
        <begin position="124"/>
        <end position="148"/>
    </location>
</feature>
<keyword evidence="4" id="KW-0997">Cell inner membrane</keyword>
<evidence type="ECO:0000313" key="12">
    <source>
        <dbReference type="Proteomes" id="UP000093044"/>
    </source>
</evidence>
<evidence type="ECO:0000256" key="3">
    <source>
        <dbReference type="ARBA" id="ARBA00022475"/>
    </source>
</evidence>
<feature type="domain" description="Tripartite ATP-independent periplasmic transporters DctQ component" evidence="10">
    <location>
        <begin position="23"/>
        <end position="154"/>
    </location>
</feature>
<evidence type="ECO:0000256" key="7">
    <source>
        <dbReference type="ARBA" id="ARBA00023136"/>
    </source>
</evidence>
<comment type="subcellular location">
    <subcellularLocation>
        <location evidence="1">Cell inner membrane</location>
        <topology evidence="1">Multi-pass membrane protein</topology>
    </subcellularLocation>
</comment>
<evidence type="ECO:0000259" key="10">
    <source>
        <dbReference type="Pfam" id="PF04290"/>
    </source>
</evidence>
<evidence type="ECO:0000256" key="2">
    <source>
        <dbReference type="ARBA" id="ARBA00022448"/>
    </source>
</evidence>
<sequence length="165" mass="18342">MKKIEFLLSKFEEIIMVAGGLLMVFMNFANVVCRYLLPTTPFSYTEELVVLLFVWVSMFGISYAYRRRAHTLLTILSDNIPGKFQIIIVVISMCASMLLMFLIAKTGYGMVMNQLKYNQILPGMKIPVAVMGWAVPLGAAAALLSAAASGCEEIRTLMAGEREEI</sequence>
<gene>
    <name evidence="11" type="ORF">BED41_01145</name>
</gene>
<keyword evidence="6 9" id="KW-1133">Transmembrane helix</keyword>
<dbReference type="GO" id="GO:0015740">
    <property type="term" value="P:C4-dicarboxylate transport"/>
    <property type="evidence" value="ECO:0007669"/>
    <property type="project" value="TreeGrafter"/>
</dbReference>
<dbReference type="OrthoDB" id="9815614at2"/>
<evidence type="ECO:0000256" key="4">
    <source>
        <dbReference type="ARBA" id="ARBA00022519"/>
    </source>
</evidence>
<keyword evidence="5 9" id="KW-0812">Transmembrane</keyword>
<name>A0A1B2I1K9_9BACT</name>
<dbReference type="GO" id="GO:0022857">
    <property type="term" value="F:transmembrane transporter activity"/>
    <property type="evidence" value="ECO:0007669"/>
    <property type="project" value="TreeGrafter"/>
</dbReference>
<comment type="similarity">
    <text evidence="8">Belongs to the TRAP transporter small permease family.</text>
</comment>
<evidence type="ECO:0000256" key="9">
    <source>
        <dbReference type="SAM" id="Phobius"/>
    </source>
</evidence>
<feature type="transmembrane region" description="Helical" evidence="9">
    <location>
        <begin position="86"/>
        <end position="104"/>
    </location>
</feature>